<dbReference type="SUPFAM" id="SSF47413">
    <property type="entry name" value="lambda repressor-like DNA-binding domains"/>
    <property type="match status" value="1"/>
</dbReference>
<name>A0ABY4ELC7_9BACI</name>
<dbReference type="Gene3D" id="3.40.50.2300">
    <property type="match status" value="2"/>
</dbReference>
<reference evidence="5 6" key="1">
    <citation type="submission" date="2022-04" db="EMBL/GenBank/DDBJ databases">
        <title>Halobacillus sp. isolated from saltern.</title>
        <authorList>
            <person name="Won M."/>
            <person name="Lee C.-M."/>
            <person name="Woen H.-Y."/>
            <person name="Kwon S.-W."/>
        </authorList>
    </citation>
    <scope>NUCLEOTIDE SEQUENCE [LARGE SCALE GENOMIC DNA]</scope>
    <source>
        <strain evidence="5 6">SSBR10-3</strain>
    </source>
</reference>
<evidence type="ECO:0000256" key="2">
    <source>
        <dbReference type="ARBA" id="ARBA00023125"/>
    </source>
</evidence>
<keyword evidence="3" id="KW-0804">Transcription</keyword>
<dbReference type="Pfam" id="PF00356">
    <property type="entry name" value="LacI"/>
    <property type="match status" value="1"/>
</dbReference>
<dbReference type="Pfam" id="PF13377">
    <property type="entry name" value="Peripla_BP_3"/>
    <property type="match status" value="1"/>
</dbReference>
<gene>
    <name evidence="5" type="ORF">MUN89_13095</name>
</gene>
<keyword evidence="6" id="KW-1185">Reference proteome</keyword>
<accession>A0ABY4ELC7</accession>
<evidence type="ECO:0000256" key="3">
    <source>
        <dbReference type="ARBA" id="ARBA00023163"/>
    </source>
</evidence>
<evidence type="ECO:0000259" key="4">
    <source>
        <dbReference type="PROSITE" id="PS50932"/>
    </source>
</evidence>
<dbReference type="CDD" id="cd06286">
    <property type="entry name" value="PBP1_CcpB-like"/>
    <property type="match status" value="1"/>
</dbReference>
<feature type="domain" description="HTH lacI-type" evidence="4">
    <location>
        <begin position="2"/>
        <end position="56"/>
    </location>
</feature>
<dbReference type="PANTHER" id="PTHR30146:SF136">
    <property type="entry name" value="NTD BIOSYNTHESIS OPERON REGULATOR NTDR"/>
    <property type="match status" value="1"/>
</dbReference>
<protein>
    <submittedName>
        <fullName evidence="5">LacI family transcriptional regulator</fullName>
    </submittedName>
</protein>
<evidence type="ECO:0000313" key="5">
    <source>
        <dbReference type="EMBL" id="UOQ42896.1"/>
    </source>
</evidence>
<dbReference type="InterPro" id="IPR000843">
    <property type="entry name" value="HTH_LacI"/>
</dbReference>
<dbReference type="SUPFAM" id="SSF53822">
    <property type="entry name" value="Periplasmic binding protein-like I"/>
    <property type="match status" value="1"/>
</dbReference>
<dbReference type="RefSeq" id="WP_244708256.1">
    <property type="nucleotide sequence ID" value="NZ_CP095073.1"/>
</dbReference>
<evidence type="ECO:0000256" key="1">
    <source>
        <dbReference type="ARBA" id="ARBA00023015"/>
    </source>
</evidence>
<dbReference type="Gene3D" id="1.10.260.40">
    <property type="entry name" value="lambda repressor-like DNA-binding domains"/>
    <property type="match status" value="1"/>
</dbReference>
<evidence type="ECO:0000313" key="6">
    <source>
        <dbReference type="Proteomes" id="UP000831787"/>
    </source>
</evidence>
<sequence>MATISDVAKLTGLSKSTVSRVINNHPYISKEKRKLVEKAMDELGYQPNPSARRLRGQLTSTIGVVVPRIANPFFSYLLASIEQTAFQNNYQVLMFQSNENKEKEVYFLNLLKTKQVDGLIMTAVENDWNTIEPFTKYGPIILCNEYLSSASIPMIRVNQTKGAYLAAKHFIDQGHTKIAYCTGGLFADDGKDKDRNKGYQQALEEAGIPLNPSWIFINKHSIEDGKKVMKDIIELKDNPTAIFTGSDEIAAGVIIQAKELGLKVPEDIAVIGFDDQPSAEMLDPKLTTIRQPIEQMGQKAVEVLLSLLNKSEPENKMPELPVELVVRNST</sequence>
<dbReference type="PANTHER" id="PTHR30146">
    <property type="entry name" value="LACI-RELATED TRANSCRIPTIONAL REPRESSOR"/>
    <property type="match status" value="1"/>
</dbReference>
<dbReference type="InterPro" id="IPR010982">
    <property type="entry name" value="Lambda_DNA-bd_dom_sf"/>
</dbReference>
<keyword evidence="2" id="KW-0238">DNA-binding</keyword>
<dbReference type="Proteomes" id="UP000831787">
    <property type="component" value="Chromosome"/>
</dbReference>
<dbReference type="InterPro" id="IPR046335">
    <property type="entry name" value="LacI/GalR-like_sensor"/>
</dbReference>
<organism evidence="5 6">
    <name type="scientific">Halobacillus salinarum</name>
    <dbReference type="NCBI Taxonomy" id="2932257"/>
    <lineage>
        <taxon>Bacteria</taxon>
        <taxon>Bacillati</taxon>
        <taxon>Bacillota</taxon>
        <taxon>Bacilli</taxon>
        <taxon>Bacillales</taxon>
        <taxon>Bacillaceae</taxon>
        <taxon>Halobacillus</taxon>
    </lineage>
</organism>
<dbReference type="InterPro" id="IPR028082">
    <property type="entry name" value="Peripla_BP_I"/>
</dbReference>
<dbReference type="PROSITE" id="PS50932">
    <property type="entry name" value="HTH_LACI_2"/>
    <property type="match status" value="1"/>
</dbReference>
<dbReference type="EMBL" id="CP095073">
    <property type="protein sequence ID" value="UOQ42896.1"/>
    <property type="molecule type" value="Genomic_DNA"/>
</dbReference>
<proteinExistence type="predicted"/>
<dbReference type="CDD" id="cd01392">
    <property type="entry name" value="HTH_LacI"/>
    <property type="match status" value="1"/>
</dbReference>
<keyword evidence="1" id="KW-0805">Transcription regulation</keyword>
<dbReference type="SMART" id="SM00354">
    <property type="entry name" value="HTH_LACI"/>
    <property type="match status" value="1"/>
</dbReference>